<evidence type="ECO:0000313" key="4">
    <source>
        <dbReference type="EMBL" id="MZK10689.1"/>
    </source>
</evidence>
<evidence type="ECO:0000313" key="2">
    <source>
        <dbReference type="EMBL" id="CUN01986.1"/>
    </source>
</evidence>
<evidence type="ECO:0000259" key="1">
    <source>
        <dbReference type="PROSITE" id="PS50921"/>
    </source>
</evidence>
<dbReference type="Proteomes" id="UP000095597">
    <property type="component" value="Unassembled WGS sequence"/>
</dbReference>
<dbReference type="InterPro" id="IPR011006">
    <property type="entry name" value="CheY-like_superfamily"/>
</dbReference>
<dbReference type="Proteomes" id="UP000095380">
    <property type="component" value="Unassembled WGS sequence"/>
</dbReference>
<evidence type="ECO:0000313" key="6">
    <source>
        <dbReference type="Proteomes" id="UP000095380"/>
    </source>
</evidence>
<dbReference type="OrthoDB" id="9808843at2"/>
<dbReference type="Gene3D" id="1.10.10.10">
    <property type="entry name" value="Winged helix-like DNA-binding domain superfamily/Winged helix DNA-binding domain"/>
    <property type="match status" value="1"/>
</dbReference>
<protein>
    <submittedName>
        <fullName evidence="2 4">ANTAR domain</fullName>
    </submittedName>
</protein>
<evidence type="ECO:0000313" key="8">
    <source>
        <dbReference type="Proteomes" id="UP000446719"/>
    </source>
</evidence>
<feature type="domain" description="ANTAR" evidence="1">
    <location>
        <begin position="116"/>
        <end position="177"/>
    </location>
</feature>
<dbReference type="PROSITE" id="PS50921">
    <property type="entry name" value="ANTAR"/>
    <property type="match status" value="1"/>
</dbReference>
<evidence type="ECO:0000313" key="3">
    <source>
        <dbReference type="EMBL" id="CUN36948.1"/>
    </source>
</evidence>
<dbReference type="Proteomes" id="UP000446719">
    <property type="component" value="Unassembled WGS sequence"/>
</dbReference>
<gene>
    <name evidence="3" type="ORF">ERS852408_00123</name>
    <name evidence="2" type="ORF">ERS852573_01564</name>
    <name evidence="5" type="ORF">GT565_06010</name>
    <name evidence="4" type="ORF">GT576_10120</name>
</gene>
<accession>A0A173TIF0</accession>
<dbReference type="SUPFAM" id="SSF52172">
    <property type="entry name" value="CheY-like"/>
    <property type="match status" value="1"/>
</dbReference>
<dbReference type="GO" id="GO:0003723">
    <property type="term" value="F:RNA binding"/>
    <property type="evidence" value="ECO:0007669"/>
    <property type="project" value="InterPro"/>
</dbReference>
<dbReference type="InterPro" id="IPR005561">
    <property type="entry name" value="ANTAR"/>
</dbReference>
<dbReference type="RefSeq" id="WP_055193377.1">
    <property type="nucleotide sequence ID" value="NZ_CYXO01000008.1"/>
</dbReference>
<dbReference type="Proteomes" id="UP000449249">
    <property type="component" value="Unassembled WGS sequence"/>
</dbReference>
<dbReference type="EMBL" id="WWSH01000007">
    <property type="protein sequence ID" value="MZK10689.1"/>
    <property type="molecule type" value="Genomic_DNA"/>
</dbReference>
<reference evidence="8 9" key="2">
    <citation type="journal article" date="2019" name="Nat. Med.">
        <title>A library of human gut bacterial isolates paired with longitudinal multiomics data enables mechanistic microbiome research.</title>
        <authorList>
            <person name="Poyet M."/>
            <person name="Groussin M."/>
            <person name="Gibbons S.M."/>
            <person name="Avila-Pacheco J."/>
            <person name="Jiang X."/>
            <person name="Kearney S.M."/>
            <person name="Perrotta A.R."/>
            <person name="Berdy B."/>
            <person name="Zhao S."/>
            <person name="Lieberman T.D."/>
            <person name="Swanson P.K."/>
            <person name="Smith M."/>
            <person name="Roesemann S."/>
            <person name="Alexander J.E."/>
            <person name="Rich S.A."/>
            <person name="Livny J."/>
            <person name="Vlamakis H."/>
            <person name="Clish C."/>
            <person name="Bullock K."/>
            <person name="Deik A."/>
            <person name="Scott J."/>
            <person name="Pierce K.A."/>
            <person name="Xavier R.J."/>
            <person name="Alm E.J."/>
        </authorList>
    </citation>
    <scope>NUCLEOTIDE SEQUENCE [LARGE SCALE GENOMIC DNA]</scope>
    <source>
        <strain evidence="4 9">BIOML-A1</strain>
        <strain evidence="5 8">BIOML-A7</strain>
    </source>
</reference>
<reference evidence="6 7" key="1">
    <citation type="submission" date="2015-09" db="EMBL/GenBank/DDBJ databases">
        <authorList>
            <consortium name="Pathogen Informatics"/>
        </authorList>
    </citation>
    <scope>NUCLEOTIDE SEQUENCE [LARGE SCALE GENOMIC DNA]</scope>
    <source>
        <strain evidence="3 6">2789STDY5608851</strain>
        <strain evidence="2 7">2789STDY5834961</strain>
    </source>
</reference>
<organism evidence="2 7">
    <name type="scientific">Dorea longicatena</name>
    <dbReference type="NCBI Taxonomy" id="88431"/>
    <lineage>
        <taxon>Bacteria</taxon>
        <taxon>Bacillati</taxon>
        <taxon>Bacillota</taxon>
        <taxon>Clostridia</taxon>
        <taxon>Lachnospirales</taxon>
        <taxon>Lachnospiraceae</taxon>
        <taxon>Dorea</taxon>
    </lineage>
</organism>
<dbReference type="EMBL" id="WWSB01000005">
    <property type="protein sequence ID" value="MZK17671.1"/>
    <property type="molecule type" value="Genomic_DNA"/>
</dbReference>
<dbReference type="Pfam" id="PF03861">
    <property type="entry name" value="ANTAR"/>
    <property type="match status" value="1"/>
</dbReference>
<dbReference type="EMBL" id="CYYM01000001">
    <property type="protein sequence ID" value="CUN36948.1"/>
    <property type="molecule type" value="Genomic_DNA"/>
</dbReference>
<dbReference type="EMBL" id="CYXO01000008">
    <property type="protein sequence ID" value="CUN01986.1"/>
    <property type="molecule type" value="Genomic_DNA"/>
</dbReference>
<dbReference type="AlphaFoldDB" id="A0A173TIF0"/>
<proteinExistence type="predicted"/>
<dbReference type="SMART" id="SM01012">
    <property type="entry name" value="ANTAR"/>
    <property type="match status" value="1"/>
</dbReference>
<sequence length="182" mass="20753">MTGLIVVFPNKDNATNIRNLLVRGGMDVIGVCTTGAQAMHYADTVDDGIVVCGYRMKDMMYTQLREYLPESFEMLLVASQDKWSSGDVEGIVGLSTPIKVYDLLNTVNMMLQSMDRRRKKRRKELKNRDPKQQETIRKAKELLMTRNNMSEEEAHRYLQKSSMDSGTNMVETAEMVLSIMAE</sequence>
<evidence type="ECO:0000313" key="7">
    <source>
        <dbReference type="Proteomes" id="UP000095597"/>
    </source>
</evidence>
<name>A0A173TIF0_9FIRM</name>
<evidence type="ECO:0000313" key="9">
    <source>
        <dbReference type="Proteomes" id="UP000449249"/>
    </source>
</evidence>
<evidence type="ECO:0000313" key="5">
    <source>
        <dbReference type="EMBL" id="MZK17671.1"/>
    </source>
</evidence>
<dbReference type="InterPro" id="IPR036388">
    <property type="entry name" value="WH-like_DNA-bd_sf"/>
</dbReference>